<proteinExistence type="predicted"/>
<dbReference type="GO" id="GO:0006890">
    <property type="term" value="P:retrograde vesicle-mediated transport, Golgi to endoplasmic reticulum"/>
    <property type="evidence" value="ECO:0007669"/>
    <property type="project" value="InterPro"/>
</dbReference>
<feature type="transmembrane region" description="Helical" evidence="6">
    <location>
        <begin position="17"/>
        <end position="35"/>
    </location>
</feature>
<keyword evidence="4 6" id="KW-0472">Membrane</keyword>
<dbReference type="Pfam" id="PF08551">
    <property type="entry name" value="DUF1751"/>
    <property type="match status" value="1"/>
</dbReference>
<name>H6VLD4_9AGAR</name>
<accession>H6VLD4</accession>
<dbReference type="EMBL" id="JN830960">
    <property type="protein sequence ID" value="AFB35532.1"/>
    <property type="molecule type" value="Genomic_DNA"/>
</dbReference>
<dbReference type="Gene3D" id="1.20.1540.10">
    <property type="entry name" value="Rhomboid-like"/>
    <property type="match status" value="1"/>
</dbReference>
<evidence type="ECO:0000256" key="6">
    <source>
        <dbReference type="SAM" id="Phobius"/>
    </source>
</evidence>
<evidence type="ECO:0000256" key="2">
    <source>
        <dbReference type="ARBA" id="ARBA00022692"/>
    </source>
</evidence>
<feature type="region of interest" description="Disordered" evidence="5">
    <location>
        <begin position="294"/>
        <end position="354"/>
    </location>
</feature>
<evidence type="ECO:0000256" key="4">
    <source>
        <dbReference type="ARBA" id="ARBA00023136"/>
    </source>
</evidence>
<comment type="subcellular location">
    <subcellularLocation>
        <location evidence="1">Membrane</location>
        <topology evidence="1">Multi-pass membrane protein</topology>
    </subcellularLocation>
</comment>
<dbReference type="FunFam" id="1.20.1540.10:FF:000004">
    <property type="entry name" value="Transmembrane protein 115"/>
    <property type="match status" value="1"/>
</dbReference>
<reference evidence="7" key="1">
    <citation type="submission" date="2011-10" db="EMBL/GenBank/DDBJ databases">
        <title>Cloning of mip and mating type gene from Volvariella volvacea.</title>
        <authorList>
            <person name="Xie B.G."/>
            <person name="Bai S.Z."/>
            <person name="Chen B.Z."/>
            <person name="Gui F."/>
            <person name="Deng Y.J."/>
        </authorList>
    </citation>
    <scope>NUCLEOTIDE SEQUENCE</scope>
    <source>
        <strain evidence="7">PYd21</strain>
    </source>
</reference>
<feature type="transmembrane region" description="Helical" evidence="6">
    <location>
        <begin position="70"/>
        <end position="87"/>
    </location>
</feature>
<feature type="transmembrane region" description="Helical" evidence="6">
    <location>
        <begin position="173"/>
        <end position="204"/>
    </location>
</feature>
<feature type="transmembrane region" description="Helical" evidence="6">
    <location>
        <begin position="134"/>
        <end position="152"/>
    </location>
</feature>
<keyword evidence="2 6" id="KW-0812">Transmembrane</keyword>
<feature type="transmembrane region" description="Helical" evidence="6">
    <location>
        <begin position="99"/>
        <end position="122"/>
    </location>
</feature>
<feature type="compositionally biased region" description="Low complexity" evidence="5">
    <location>
        <begin position="309"/>
        <end position="321"/>
    </location>
</feature>
<evidence type="ECO:0000256" key="1">
    <source>
        <dbReference type="ARBA" id="ARBA00004141"/>
    </source>
</evidence>
<dbReference type="PANTHER" id="PTHR13377">
    <property type="entry name" value="PLACENTAL PROTEIN 6"/>
    <property type="match status" value="1"/>
</dbReference>
<feature type="transmembrane region" description="Helical" evidence="6">
    <location>
        <begin position="42"/>
        <end position="58"/>
    </location>
</feature>
<feature type="compositionally biased region" description="Polar residues" evidence="5">
    <location>
        <begin position="297"/>
        <end position="308"/>
    </location>
</feature>
<keyword evidence="3 6" id="KW-1133">Transmembrane helix</keyword>
<dbReference type="PANTHER" id="PTHR13377:SF3">
    <property type="entry name" value="TRANSMEMBRANE PROTEIN 115"/>
    <property type="match status" value="1"/>
</dbReference>
<evidence type="ECO:0000256" key="3">
    <source>
        <dbReference type="ARBA" id="ARBA00022989"/>
    </source>
</evidence>
<organism evidence="7">
    <name type="scientific">Volvariella volvacea</name>
    <dbReference type="NCBI Taxonomy" id="36659"/>
    <lineage>
        <taxon>Eukaryota</taxon>
        <taxon>Fungi</taxon>
        <taxon>Dikarya</taxon>
        <taxon>Basidiomycota</taxon>
        <taxon>Agaricomycotina</taxon>
        <taxon>Agaricomycetes</taxon>
        <taxon>Agaricomycetidae</taxon>
        <taxon>Agaricales</taxon>
        <taxon>Pluteineae</taxon>
        <taxon>Pluteaceae</taxon>
        <taxon>Volvariella</taxon>
    </lineage>
</organism>
<dbReference type="InterPro" id="IPR013861">
    <property type="entry name" value="TMEM115/Pdh1/Rbl19"/>
</dbReference>
<dbReference type="SMART" id="SM01160">
    <property type="entry name" value="DUF1751"/>
    <property type="match status" value="1"/>
</dbReference>
<gene>
    <name evidence="7" type="primary">VVUP2</name>
</gene>
<dbReference type="InterPro" id="IPR035952">
    <property type="entry name" value="Rhomboid-like_sf"/>
</dbReference>
<dbReference type="SUPFAM" id="SSF144091">
    <property type="entry name" value="Rhomboid-like"/>
    <property type="match status" value="1"/>
</dbReference>
<sequence>MAILSSPLSLIQSIPPVTRSFTAATVVSSLLYIWLRWNGSGPLPYVTMIPGLSIFYPWTILTSALVETDILQLVATLIFIPASLKYFERLWGSVETLKFIIVAIGISNVIALAFNWIEYFATGNDTLFLYGMEYHGQMALQIAVLVAFTQLIPEHQVQVFGVFKARVKALPMAYLTLSTVLCILGFQCPWIIIQFGWFVGWVYLRFYKKNTADTAGGIDSYGDRSETFSLVSWFPPFLHAPLSKLGNFVYHYANRFHLIPRGHDIESGGYAPLPTRAEAERRRALALKALDQRLASGAQSPTPGSSQTSRPANAVASSSASPSPPAPPRNERQKSASQVDLEEPGNGKSESRLP</sequence>
<evidence type="ECO:0000313" key="7">
    <source>
        <dbReference type="EMBL" id="AFB35532.1"/>
    </source>
</evidence>
<evidence type="ECO:0000256" key="5">
    <source>
        <dbReference type="SAM" id="MobiDB-lite"/>
    </source>
</evidence>
<dbReference type="AlphaFoldDB" id="H6VLD4"/>
<dbReference type="GO" id="GO:0005794">
    <property type="term" value="C:Golgi apparatus"/>
    <property type="evidence" value="ECO:0007669"/>
    <property type="project" value="TreeGrafter"/>
</dbReference>
<dbReference type="GO" id="GO:0016020">
    <property type="term" value="C:membrane"/>
    <property type="evidence" value="ECO:0007669"/>
    <property type="project" value="UniProtKB-SubCell"/>
</dbReference>
<protein>
    <submittedName>
        <fullName evidence="7">Putative PDUPA2</fullName>
    </submittedName>
</protein>